<accession>A0ABX1YGR1</accession>
<feature type="domain" description="N-acetyltransferase" evidence="1">
    <location>
        <begin position="1"/>
        <end position="141"/>
    </location>
</feature>
<dbReference type="Pfam" id="PF13508">
    <property type="entry name" value="Acetyltransf_7"/>
    <property type="match status" value="1"/>
</dbReference>
<dbReference type="InterPro" id="IPR000182">
    <property type="entry name" value="GNAT_dom"/>
</dbReference>
<dbReference type="Proteomes" id="UP000596857">
    <property type="component" value="Unassembled WGS sequence"/>
</dbReference>
<evidence type="ECO:0000313" key="2">
    <source>
        <dbReference type="EMBL" id="NOU80205.1"/>
    </source>
</evidence>
<dbReference type="SUPFAM" id="SSF55729">
    <property type="entry name" value="Acyl-CoA N-acyltransferases (Nat)"/>
    <property type="match status" value="1"/>
</dbReference>
<evidence type="ECO:0000313" key="3">
    <source>
        <dbReference type="Proteomes" id="UP000596857"/>
    </source>
</evidence>
<sequence length="149" mass="16619">MLISLKNYWDSDAVKSLLAECMWADDNRVNEELKRYLAAEGCELFGCFINGELAGITGISCAAAHEVEIRHLAVQKNWRGRTIGSNMIAEISGWEQVELLKAETDQDAVGFYSKAGFEIHSLGEKYPGVERFECVLRTRGTTDISKSSH</sequence>
<gene>
    <name evidence="2" type="ORF">GC101_15145</name>
</gene>
<reference evidence="2 3" key="1">
    <citation type="submission" date="2019-10" db="EMBL/GenBank/DDBJ databases">
        <title>Description of Paenibacillus terricola sp. nov.</title>
        <authorList>
            <person name="Carlier A."/>
            <person name="Qi S."/>
        </authorList>
    </citation>
    <scope>NUCLEOTIDE SEQUENCE [LARGE SCALE GENOMIC DNA]</scope>
    <source>
        <strain evidence="2 3">LMG 31459</strain>
    </source>
</reference>
<evidence type="ECO:0000259" key="1">
    <source>
        <dbReference type="PROSITE" id="PS51186"/>
    </source>
</evidence>
<proteinExistence type="predicted"/>
<dbReference type="InterPro" id="IPR016181">
    <property type="entry name" value="Acyl_CoA_acyltransferase"/>
</dbReference>
<keyword evidence="3" id="KW-1185">Reference proteome</keyword>
<dbReference type="EMBL" id="WHOB01000041">
    <property type="protein sequence ID" value="NOU80205.1"/>
    <property type="molecule type" value="Genomic_DNA"/>
</dbReference>
<dbReference type="Gene3D" id="3.40.630.30">
    <property type="match status" value="1"/>
</dbReference>
<dbReference type="PROSITE" id="PS51186">
    <property type="entry name" value="GNAT"/>
    <property type="match status" value="1"/>
</dbReference>
<organism evidence="2 3">
    <name type="scientific">Paenibacillus phytohabitans</name>
    <dbReference type="NCBI Taxonomy" id="2654978"/>
    <lineage>
        <taxon>Bacteria</taxon>
        <taxon>Bacillati</taxon>
        <taxon>Bacillota</taxon>
        <taxon>Bacilli</taxon>
        <taxon>Bacillales</taxon>
        <taxon>Paenibacillaceae</taxon>
        <taxon>Paenibacillus</taxon>
    </lineage>
</organism>
<comment type="caution">
    <text evidence="2">The sequence shown here is derived from an EMBL/GenBank/DDBJ whole genome shotgun (WGS) entry which is preliminary data.</text>
</comment>
<protein>
    <submittedName>
        <fullName evidence="2">GNAT family N-acetyltransferase</fullName>
    </submittedName>
</protein>
<name>A0ABX1YGR1_9BACL</name>
<dbReference type="RefSeq" id="WP_171717908.1">
    <property type="nucleotide sequence ID" value="NZ_WHOB01000041.1"/>
</dbReference>